<dbReference type="OrthoDB" id="980152at2759"/>
<evidence type="ECO:0000313" key="2">
    <source>
        <dbReference type="Proteomes" id="UP000593560"/>
    </source>
</evidence>
<name>A0A7J9GFN9_9ROSI</name>
<gene>
    <name evidence="1" type="ORF">Gohar_007168</name>
</gene>
<proteinExistence type="predicted"/>
<organism evidence="1 2">
    <name type="scientific">Gossypium harknessii</name>
    <dbReference type="NCBI Taxonomy" id="34285"/>
    <lineage>
        <taxon>Eukaryota</taxon>
        <taxon>Viridiplantae</taxon>
        <taxon>Streptophyta</taxon>
        <taxon>Embryophyta</taxon>
        <taxon>Tracheophyta</taxon>
        <taxon>Spermatophyta</taxon>
        <taxon>Magnoliopsida</taxon>
        <taxon>eudicotyledons</taxon>
        <taxon>Gunneridae</taxon>
        <taxon>Pentapetalae</taxon>
        <taxon>rosids</taxon>
        <taxon>malvids</taxon>
        <taxon>Malvales</taxon>
        <taxon>Malvaceae</taxon>
        <taxon>Malvoideae</taxon>
        <taxon>Gossypium</taxon>
    </lineage>
</organism>
<sequence>MNTFHLPCNYCTITLEDIQLQLGLPVDGPIVTGSIYAANWKDVC</sequence>
<keyword evidence="2" id="KW-1185">Reference proteome</keyword>
<evidence type="ECO:0000313" key="1">
    <source>
        <dbReference type="EMBL" id="MBA0796397.1"/>
    </source>
</evidence>
<reference evidence="1 2" key="1">
    <citation type="journal article" date="2019" name="Genome Biol. Evol.">
        <title>Insights into the evolution of the New World diploid cottons (Gossypium, subgenus Houzingenia) based on genome sequencing.</title>
        <authorList>
            <person name="Grover C.E."/>
            <person name="Arick M.A. 2nd"/>
            <person name="Thrash A."/>
            <person name="Conover J.L."/>
            <person name="Sanders W.S."/>
            <person name="Peterson D.G."/>
            <person name="Frelichowski J.E."/>
            <person name="Scheffler J.A."/>
            <person name="Scheffler B.E."/>
            <person name="Wendel J.F."/>
        </authorList>
    </citation>
    <scope>NUCLEOTIDE SEQUENCE [LARGE SCALE GENOMIC DNA]</scope>
    <source>
        <strain evidence="1">0</strain>
        <tissue evidence="1">Leaf</tissue>
    </source>
</reference>
<accession>A0A7J9GFN9</accession>
<comment type="caution">
    <text evidence="1">The sequence shown here is derived from an EMBL/GenBank/DDBJ whole genome shotgun (WGS) entry which is preliminary data.</text>
</comment>
<protein>
    <submittedName>
        <fullName evidence="1">Uncharacterized protein</fullName>
    </submittedName>
</protein>
<dbReference type="Proteomes" id="UP000593560">
    <property type="component" value="Unassembled WGS sequence"/>
</dbReference>
<dbReference type="AlphaFoldDB" id="A0A7J9GFN9"/>
<dbReference type="EMBL" id="JABFAD010000004">
    <property type="protein sequence ID" value="MBA0796397.1"/>
    <property type="molecule type" value="Genomic_DNA"/>
</dbReference>